<sequence length="987" mass="111018">MLKWRVNSYILSVCLLISEYVRQQEQDARQTHTNEDSVVSLSDPPIAAVSRAPIISRRSFNALARFLTLEIQYPKRNITTQRYCTTLHSLLRRLDINLHSQSDFELLSWQVVSILTTIDSPDAVWNTIEQITECVTPLEPHFQENVETDDVDSTSSTLVRTSLLGVYVRSFLLAVNCLLFDGLSRLFDDVQQYLEQFRQDMQREKMFKRDNEEEEEEEKEEKEEKEEEEKNEEDNSSLELLESPAAQHLWRATKVKDDDEMLLSPIQSGSTTPTNNLRVSNLMTLANSKLDSQVLVEKLLVVEAAQEETDPTVWSNDQLNYILSDMIRQIEIGRSCQERGSQRTEDLSTQDQIRLLHRKMDQSNSNVLFVRYLCFLSDRDYQGALDSLHQYHDVLSPRQGDCLSGNAGSDGNSSTSRSAGSAGLHFQGSGIQYAALNLAGLQIVFDHCNAAQESIQEAIRVAQHHGDHICVAFALAWMIRINLKIGASKDDVLQLVGSCLDRAKELRLPALQVLATLTEVESDLMRYNTTRPEAVGTVSQLVSHIFAAHAPAPRPIHIWSRLYATMQSIASISTPPSSFSNNSTRAMNALQAQVSAGSDSCGRFSGSGMDWVKSTEAILDTVWNLSGKVTLSTAAGWGLFGQRSLEKVYNRMHLLCYEDSASTGEIVQTVSRMAISNLAQTDKGEVVYVRALKFLVGLCEDESGAEKRRYLLDDMTFQRTLHYLFFLWALQRGEFMRGEVHLNAILVLSPQGKDFPSYLEALMLKANLWTSVDDYTRSLELLESLESTCAELGFAHLHAQVLIAISRTRFQAAAPHAPFASLNVLLKSVDICRRHHYDLLLAEAHVVMAEIYIAMGKLQDAYSLLNDQMPLVMEHGTVGLRGECLLVLGKTMVASIKRLEEGANGPSSAAKNAIVTLRASAEMFMLVQNMRRLKEVCYMQSIVYNHMTHEAEHSQLKRAAFLTVEPFFNLETPETIRRVIAHRLSEC</sequence>
<evidence type="ECO:0000256" key="7">
    <source>
        <dbReference type="ARBA" id="ARBA00031069"/>
    </source>
</evidence>
<evidence type="ECO:0000256" key="6">
    <source>
        <dbReference type="ARBA" id="ARBA00023306"/>
    </source>
</evidence>
<evidence type="ECO:0000256" key="10">
    <source>
        <dbReference type="SAM" id="SignalP"/>
    </source>
</evidence>
<organism evidence="12 13">
    <name type="scientific">Peronospora farinosa</name>
    <dbReference type="NCBI Taxonomy" id="134698"/>
    <lineage>
        <taxon>Eukaryota</taxon>
        <taxon>Sar</taxon>
        <taxon>Stramenopiles</taxon>
        <taxon>Oomycota</taxon>
        <taxon>Peronosporomycetes</taxon>
        <taxon>Peronosporales</taxon>
        <taxon>Peronosporaceae</taxon>
        <taxon>Peronospora</taxon>
    </lineage>
</organism>
<dbReference type="Proteomes" id="UP001159659">
    <property type="component" value="Unassembled WGS sequence"/>
</dbReference>
<feature type="domain" description="Anaphase-promoting complex subunit 5" evidence="11">
    <location>
        <begin position="369"/>
        <end position="481"/>
    </location>
</feature>
<dbReference type="PANTHER" id="PTHR12830:SF9">
    <property type="entry name" value="ANAPHASE-PROMOTING COMPLEX SUBUNIT 5"/>
    <property type="match status" value="1"/>
</dbReference>
<proteinExistence type="inferred from homology"/>
<keyword evidence="5" id="KW-0833">Ubl conjugation pathway</keyword>
<evidence type="ECO:0000256" key="9">
    <source>
        <dbReference type="SAM" id="MobiDB-lite"/>
    </source>
</evidence>
<feature type="compositionally biased region" description="Acidic residues" evidence="9">
    <location>
        <begin position="212"/>
        <end position="236"/>
    </location>
</feature>
<dbReference type="GO" id="GO:0005680">
    <property type="term" value="C:anaphase-promoting complex"/>
    <property type="evidence" value="ECO:0007669"/>
    <property type="project" value="InterPro"/>
</dbReference>
<dbReference type="GO" id="GO:0031145">
    <property type="term" value="P:anaphase-promoting complex-dependent catabolic process"/>
    <property type="evidence" value="ECO:0007669"/>
    <property type="project" value="TreeGrafter"/>
</dbReference>
<dbReference type="InterPro" id="IPR026000">
    <property type="entry name" value="Apc5_dom"/>
</dbReference>
<evidence type="ECO:0000256" key="1">
    <source>
        <dbReference type="ARBA" id="ARBA00007450"/>
    </source>
</evidence>
<evidence type="ECO:0000313" key="13">
    <source>
        <dbReference type="Proteomes" id="UP001159659"/>
    </source>
</evidence>
<keyword evidence="10" id="KW-0732">Signal</keyword>
<comment type="similarity">
    <text evidence="1">Belongs to the APC5 family.</text>
</comment>
<keyword evidence="4" id="KW-0498">Mitosis</keyword>
<dbReference type="SUPFAM" id="SSF48452">
    <property type="entry name" value="TPR-like"/>
    <property type="match status" value="1"/>
</dbReference>
<comment type="caution">
    <text evidence="12">The sequence shown here is derived from an EMBL/GenBank/DDBJ whole genome shotgun (WGS) entry which is preliminary data.</text>
</comment>
<dbReference type="AlphaFoldDB" id="A0AAV0TWZ2"/>
<name>A0AAV0TWZ2_9STRA</name>
<evidence type="ECO:0000256" key="2">
    <source>
        <dbReference type="ARBA" id="ARBA00016066"/>
    </source>
</evidence>
<evidence type="ECO:0000256" key="3">
    <source>
        <dbReference type="ARBA" id="ARBA00022618"/>
    </source>
</evidence>
<evidence type="ECO:0000256" key="4">
    <source>
        <dbReference type="ARBA" id="ARBA00022776"/>
    </source>
</evidence>
<feature type="chain" id="PRO_5043852486" description="Anaphase-promoting complex subunit 5" evidence="10">
    <location>
        <begin position="24"/>
        <end position="987"/>
    </location>
</feature>
<dbReference type="InterPro" id="IPR037679">
    <property type="entry name" value="Apc5"/>
</dbReference>
<evidence type="ECO:0000259" key="11">
    <source>
        <dbReference type="Pfam" id="PF12862"/>
    </source>
</evidence>
<gene>
    <name evidence="12" type="ORF">PFR002_LOCUS5607</name>
</gene>
<protein>
    <recommendedName>
        <fullName evidence="2">Anaphase-promoting complex subunit 5</fullName>
    </recommendedName>
    <alternativeName>
        <fullName evidence="7">Cyclosome subunit 5</fullName>
    </alternativeName>
</protein>
<comment type="function">
    <text evidence="8">Component of the anaphase promoting complex/cyclosome (APC/C), a cell cycle-regulated E3 ubiquitin ligase that controls progression through mitosis and the G1 phase of the cell cycle. The APC/C complex acts by mediating ubiquitination and subsequent degradation of target proteins: it mainly mediates the formation of 'Lys-11'-linked polyubiquitin chains and, to a lower extent, the formation of 'Lys-48'- and 'Lys-63'-linked polyubiquitin chains. The APC/C complex catalyzes assembly of branched 'Lys-11'-/'Lys-48'-linked branched ubiquitin chains on target proteins.</text>
</comment>
<dbReference type="InterPro" id="IPR011990">
    <property type="entry name" value="TPR-like_helical_dom_sf"/>
</dbReference>
<feature type="region of interest" description="Disordered" evidence="9">
    <location>
        <begin position="207"/>
        <end position="242"/>
    </location>
</feature>
<dbReference type="GO" id="GO:0045842">
    <property type="term" value="P:positive regulation of mitotic metaphase/anaphase transition"/>
    <property type="evidence" value="ECO:0007669"/>
    <property type="project" value="TreeGrafter"/>
</dbReference>
<accession>A0AAV0TWZ2</accession>
<dbReference type="Pfam" id="PF12862">
    <property type="entry name" value="ANAPC5"/>
    <property type="match status" value="1"/>
</dbReference>
<dbReference type="EMBL" id="CANTFK010000797">
    <property type="protein sequence ID" value="CAI5727578.1"/>
    <property type="molecule type" value="Genomic_DNA"/>
</dbReference>
<evidence type="ECO:0000256" key="5">
    <source>
        <dbReference type="ARBA" id="ARBA00022786"/>
    </source>
</evidence>
<reference evidence="12" key="1">
    <citation type="submission" date="2022-12" db="EMBL/GenBank/DDBJ databases">
        <authorList>
            <person name="Webb A."/>
        </authorList>
    </citation>
    <scope>NUCLEOTIDE SEQUENCE</scope>
    <source>
        <strain evidence="12">Pf2</strain>
    </source>
</reference>
<dbReference type="PANTHER" id="PTHR12830">
    <property type="entry name" value="ANAPHASE-PROMOTING COMPLEX SUBUNIT 5"/>
    <property type="match status" value="1"/>
</dbReference>
<keyword evidence="3" id="KW-0132">Cell division</keyword>
<evidence type="ECO:0000256" key="8">
    <source>
        <dbReference type="ARBA" id="ARBA00045696"/>
    </source>
</evidence>
<dbReference type="GO" id="GO:0070979">
    <property type="term" value="P:protein K11-linked ubiquitination"/>
    <property type="evidence" value="ECO:0007669"/>
    <property type="project" value="TreeGrafter"/>
</dbReference>
<dbReference type="GO" id="GO:0051301">
    <property type="term" value="P:cell division"/>
    <property type="evidence" value="ECO:0007669"/>
    <property type="project" value="UniProtKB-KW"/>
</dbReference>
<keyword evidence="6" id="KW-0131">Cell cycle</keyword>
<feature type="signal peptide" evidence="10">
    <location>
        <begin position="1"/>
        <end position="23"/>
    </location>
</feature>
<evidence type="ECO:0000313" key="12">
    <source>
        <dbReference type="EMBL" id="CAI5727578.1"/>
    </source>
</evidence>